<organism evidence="1 2">
    <name type="scientific">Zophobas morio</name>
    <dbReference type="NCBI Taxonomy" id="2755281"/>
    <lineage>
        <taxon>Eukaryota</taxon>
        <taxon>Metazoa</taxon>
        <taxon>Ecdysozoa</taxon>
        <taxon>Arthropoda</taxon>
        <taxon>Hexapoda</taxon>
        <taxon>Insecta</taxon>
        <taxon>Pterygota</taxon>
        <taxon>Neoptera</taxon>
        <taxon>Endopterygota</taxon>
        <taxon>Coleoptera</taxon>
        <taxon>Polyphaga</taxon>
        <taxon>Cucujiformia</taxon>
        <taxon>Tenebrionidae</taxon>
        <taxon>Zophobas</taxon>
    </lineage>
</organism>
<dbReference type="AlphaFoldDB" id="A0AA38IIF5"/>
<protein>
    <submittedName>
        <fullName evidence="1">Uncharacterized protein</fullName>
    </submittedName>
</protein>
<accession>A0AA38IIF5</accession>
<dbReference type="PANTHER" id="PTHR45749">
    <property type="match status" value="1"/>
</dbReference>
<evidence type="ECO:0000313" key="2">
    <source>
        <dbReference type="Proteomes" id="UP001168821"/>
    </source>
</evidence>
<evidence type="ECO:0000313" key="1">
    <source>
        <dbReference type="EMBL" id="KAJ3656530.1"/>
    </source>
</evidence>
<name>A0AA38IIF5_9CUCU</name>
<sequence length="685" mass="78828">MAQTSQVNSVNNIKALINQNKLLESLKIELKKYEPPRPDLTSTHSTFQFNTECYQLATWLCGCPKRNMLFCYICLLANTPKDSNEDSNEWVDEGVKYRQDLKIKIKEHERSSKHLVSSLSYILIGNKDLVDQLSREHLLSVTQHNKQVLQNRYVLSKLIECVRYNTNYESEMKAILKECNSRTGPIFSELLQSVYEVCLNVIRTEIAQTSFLSVEIDEANVMGTSPQLIFIVRYELRGQIHERFVGFVTPANKHATGISEVILCTLQKLGVDKTPDKFICYSYDGFLTVHTRNWGIQLTIHAVYPIARFVHSYAHNPEMIIEHLAIHFKDIKLFFAQLESCSEFFSHTEKVSKLLNCDCKFSTKGQVVNTLSVNVKAINACLDYIIDVESEQSLVGEAATIKTLLTDYNFNYWLDFFWKLLPHCNDLFSHLQHLEVYPLTKIQRLVDAFKEQVRHIRCQIERKYAITYPFATVFLQDDTPIENGPLTTPIKQEPQPGNYPEYPHQERMNDEVAKKICGLMVEYVDERFCQMPGLAMAALVPISGVPVAELAIAANVFKLDKLALKNELKILCKREEFGNVAGALVLLQYFYENDLMDVFPETFKLLKICCTMPVTTSEPGRCFATLARSRDFFKIAQSEENLDVLGMCWLEKDLMKGTPNFCDMVIDHFCVKYKRQADFEYKEVC</sequence>
<keyword evidence="2" id="KW-1185">Reference proteome</keyword>
<comment type="caution">
    <text evidence="1">The sequence shown here is derived from an EMBL/GenBank/DDBJ whole genome shotgun (WGS) entry which is preliminary data.</text>
</comment>
<dbReference type="Proteomes" id="UP001168821">
    <property type="component" value="Unassembled WGS sequence"/>
</dbReference>
<proteinExistence type="predicted"/>
<dbReference type="PANTHER" id="PTHR45749:SF37">
    <property type="entry name" value="OS05G0311600 PROTEIN"/>
    <property type="match status" value="1"/>
</dbReference>
<dbReference type="EMBL" id="JALNTZ010000004">
    <property type="protein sequence ID" value="KAJ3656530.1"/>
    <property type="molecule type" value="Genomic_DNA"/>
</dbReference>
<reference evidence="1" key="1">
    <citation type="journal article" date="2023" name="G3 (Bethesda)">
        <title>Whole genome assemblies of Zophobas morio and Tenebrio molitor.</title>
        <authorList>
            <person name="Kaur S."/>
            <person name="Stinson S.A."/>
            <person name="diCenzo G.C."/>
        </authorList>
    </citation>
    <scope>NUCLEOTIDE SEQUENCE</scope>
    <source>
        <strain evidence="1">QUZm001</strain>
    </source>
</reference>
<gene>
    <name evidence="1" type="ORF">Zmor_015601</name>
</gene>